<evidence type="ECO:0000313" key="3">
    <source>
        <dbReference type="Proteomes" id="UP000186216"/>
    </source>
</evidence>
<keyword evidence="1" id="KW-0472">Membrane</keyword>
<evidence type="ECO:0000313" key="2">
    <source>
        <dbReference type="EMBL" id="SIS79337.1"/>
    </source>
</evidence>
<dbReference type="Pfam" id="PF20082">
    <property type="entry name" value="DUF6476"/>
    <property type="match status" value="1"/>
</dbReference>
<proteinExistence type="predicted"/>
<protein>
    <submittedName>
        <fullName evidence="2">Uncharacterized protein</fullName>
    </submittedName>
</protein>
<accession>A0AA45W3U4</accession>
<dbReference type="Proteomes" id="UP000186216">
    <property type="component" value="Unassembled WGS sequence"/>
</dbReference>
<dbReference type="EMBL" id="FTOU01000005">
    <property type="protein sequence ID" value="SIS79337.1"/>
    <property type="molecule type" value="Genomic_DNA"/>
</dbReference>
<feature type="transmembrane region" description="Helical" evidence="1">
    <location>
        <begin position="31"/>
        <end position="51"/>
    </location>
</feature>
<dbReference type="InterPro" id="IPR045519">
    <property type="entry name" value="DUF6476"/>
</dbReference>
<keyword evidence="1" id="KW-0812">Transmembrane</keyword>
<organism evidence="2 3">
    <name type="scientific">Paracoccus saliphilus</name>
    <dbReference type="NCBI Taxonomy" id="405559"/>
    <lineage>
        <taxon>Bacteria</taxon>
        <taxon>Pseudomonadati</taxon>
        <taxon>Pseudomonadota</taxon>
        <taxon>Alphaproteobacteria</taxon>
        <taxon>Rhodobacterales</taxon>
        <taxon>Paracoccaceae</taxon>
        <taxon>Paracoccus</taxon>
    </lineage>
</organism>
<evidence type="ECO:0000256" key="1">
    <source>
        <dbReference type="SAM" id="Phobius"/>
    </source>
</evidence>
<sequence length="109" mass="11992">MVMTRFDMSDDDSDWKEAAKAVPELRFLKTLVTGLTLVMGLGMVAIVVLLWTRLGQPMLPELPDSIALPEGATAEAVTFARDWIVVVTDGGEILLYTREGSLKDRIQSP</sequence>
<gene>
    <name evidence="2" type="ORF">SAMN05421772_10519</name>
</gene>
<reference evidence="2 3" key="1">
    <citation type="submission" date="2017-01" db="EMBL/GenBank/DDBJ databases">
        <authorList>
            <person name="Varghese N."/>
            <person name="Submissions S."/>
        </authorList>
    </citation>
    <scope>NUCLEOTIDE SEQUENCE [LARGE SCALE GENOMIC DNA]</scope>
    <source>
        <strain evidence="2 3">DSM 18447</strain>
    </source>
</reference>
<name>A0AA45W3U4_9RHOB</name>
<keyword evidence="1" id="KW-1133">Transmembrane helix</keyword>
<dbReference type="AlphaFoldDB" id="A0AA45W3U4"/>
<comment type="caution">
    <text evidence="2">The sequence shown here is derived from an EMBL/GenBank/DDBJ whole genome shotgun (WGS) entry which is preliminary data.</text>
</comment>